<gene>
    <name evidence="4" type="ordered locus">CAP2UW1_2836</name>
</gene>
<dbReference type="eggNOG" id="COG0226">
    <property type="taxonomic scope" value="Bacteria"/>
</dbReference>
<sequence length="279" mass="29781" precursor="true">MTANFWRHLWRGLLAQALALVLAGSVLADDLVIPGSGNPEYVLAQLAKAFNARQAQHRVVVPPSTGTAGALRDVGEGISPIGRVGRPLKEDESRQGFIFIPLGRDPVVVAAGAGVTVRDITASQLVDIYSGKVSNWSELGGKPAPIRAVGRENSDASRQALNRIIKPFKDVTFGPAIKTVNLDPHLIALLDRYPTSLGFLNRSALAACTTRVVHLTLDGVAPTPENVDKGRYPAWVELGLIHKPNTLTPAARAFVDFIRSPEGNGILRQHGILPPAKVG</sequence>
<feature type="domain" description="PBP" evidence="3">
    <location>
        <begin position="29"/>
        <end position="262"/>
    </location>
</feature>
<evidence type="ECO:0000259" key="3">
    <source>
        <dbReference type="Pfam" id="PF12849"/>
    </source>
</evidence>
<evidence type="ECO:0000256" key="2">
    <source>
        <dbReference type="SAM" id="SignalP"/>
    </source>
</evidence>
<dbReference type="STRING" id="522306.CAP2UW1_2836"/>
<reference evidence="4" key="1">
    <citation type="submission" date="2009-08" db="EMBL/GenBank/DDBJ databases">
        <authorList>
            <consortium name="US DOE Joint Genome Institute"/>
            <person name="Lucas S."/>
            <person name="Copeland A."/>
            <person name="Lapidus A."/>
            <person name="Glavina del Rio T."/>
            <person name="Dalin E."/>
            <person name="Tice H."/>
            <person name="Bruce D."/>
            <person name="Barry K."/>
            <person name="Pitluck S."/>
            <person name="Lowry S."/>
            <person name="Larimer F."/>
            <person name="Land M."/>
            <person name="Hauser L."/>
            <person name="Kyrpides N."/>
            <person name="Ivanova N."/>
            <person name="McMahon K.D."/>
            <person name="Hugenholtz P."/>
        </authorList>
    </citation>
    <scope>NUCLEOTIDE SEQUENCE</scope>
    <source>
        <strain evidence="4">UW-1</strain>
    </source>
</reference>
<feature type="chain" id="PRO_5002982986" description="PBP domain-containing protein" evidence="2">
    <location>
        <begin position="29"/>
        <end position="279"/>
    </location>
</feature>
<keyword evidence="1 2" id="KW-0732">Signal</keyword>
<feature type="signal peptide" evidence="2">
    <location>
        <begin position="1"/>
        <end position="28"/>
    </location>
</feature>
<proteinExistence type="predicted"/>
<dbReference type="InterPro" id="IPR050811">
    <property type="entry name" value="Phosphate_ABC_transporter"/>
</dbReference>
<reference evidence="4" key="2">
    <citation type="submission" date="2009-09" db="EMBL/GenBank/DDBJ databases">
        <title>Complete sequence of chromosome of Candidatus Accumulibacter phosphatis clade IIA str. UW-1.</title>
        <authorList>
            <consortium name="US DOE Joint Genome Institute"/>
            <person name="Martin H.G."/>
            <person name="Ivanova N."/>
            <person name="Kunin V."/>
            <person name="Warnecke F."/>
            <person name="Barry K."/>
            <person name="He S."/>
            <person name="Salamov A."/>
            <person name="Szeto E."/>
            <person name="Dalin E."/>
            <person name="Pangilinan J.L."/>
            <person name="Lapidus A."/>
            <person name="Lowry S."/>
            <person name="Kyrpides N.C."/>
            <person name="McMahon K.D."/>
            <person name="Hugenholtz P."/>
        </authorList>
    </citation>
    <scope>NUCLEOTIDE SEQUENCE [LARGE SCALE GENOMIC DNA]</scope>
    <source>
        <strain evidence="4">UW-1</strain>
    </source>
</reference>
<accession>C7RTI3</accession>
<organism evidence="4">
    <name type="scientific">Accumulibacter regalis</name>
    <dbReference type="NCBI Taxonomy" id="522306"/>
    <lineage>
        <taxon>Bacteria</taxon>
        <taxon>Pseudomonadati</taxon>
        <taxon>Pseudomonadota</taxon>
        <taxon>Betaproteobacteria</taxon>
        <taxon>Candidatus Accumulibacter</taxon>
    </lineage>
</organism>
<evidence type="ECO:0000313" key="4">
    <source>
        <dbReference type="EMBL" id="ACV36116.1"/>
    </source>
</evidence>
<name>C7RTI3_ACCRE</name>
<dbReference type="KEGG" id="app:CAP2UW1_2836"/>
<dbReference type="InterPro" id="IPR024370">
    <property type="entry name" value="PBP_domain"/>
</dbReference>
<dbReference type="SUPFAM" id="SSF53850">
    <property type="entry name" value="Periplasmic binding protein-like II"/>
    <property type="match status" value="1"/>
</dbReference>
<protein>
    <recommendedName>
        <fullName evidence="3">PBP domain-containing protein</fullName>
    </recommendedName>
</protein>
<dbReference type="HOGENOM" id="CLU_026228_7_0_4"/>
<dbReference type="PANTHER" id="PTHR30570:SF1">
    <property type="entry name" value="PHOSPHATE-BINDING PROTEIN PSTS"/>
    <property type="match status" value="1"/>
</dbReference>
<dbReference type="EMBL" id="CP001715">
    <property type="protein sequence ID" value="ACV36116.1"/>
    <property type="molecule type" value="Genomic_DNA"/>
</dbReference>
<dbReference type="AlphaFoldDB" id="C7RTI3"/>
<evidence type="ECO:0000256" key="1">
    <source>
        <dbReference type="ARBA" id="ARBA00022729"/>
    </source>
</evidence>
<dbReference type="Gene3D" id="3.40.190.10">
    <property type="entry name" value="Periplasmic binding protein-like II"/>
    <property type="match status" value="2"/>
</dbReference>
<dbReference type="PANTHER" id="PTHR30570">
    <property type="entry name" value="PERIPLASMIC PHOSPHATE BINDING COMPONENT OF PHOSPHATE ABC TRANSPORTER"/>
    <property type="match status" value="1"/>
</dbReference>
<dbReference type="Pfam" id="PF12849">
    <property type="entry name" value="PBP_like_2"/>
    <property type="match status" value="1"/>
</dbReference>